<evidence type="ECO:0000313" key="4">
    <source>
        <dbReference type="Proteomes" id="UP001642540"/>
    </source>
</evidence>
<dbReference type="InterPro" id="IPR008274">
    <property type="entry name" value="AldOxase/xan_DH_MoCoBD1"/>
</dbReference>
<sequence>MKTKSQDDDDDAELNKEKVLHVKGEFQTHGQYHFHMETQICLCVPTEDGMIVHSATQWMDIVQAAVASCLNIPNNSVSVEVRRVGGAFGAKSTRQCLIAAACAVAAHRTHKPVRVALDLETNMQMIGKRHPYLVRYEAKVNEAGKILALKSNIYCDAGSSLNEPDSLYAMVCSQSCYQANNWNITPGVALTNTASNTFCRAPGSSQGVAIIEHIMEHIAYTVQKDPLEVRQLNLIHKGDPFIGVPGAKLPLDNFLPGMIIDLKTNADLDARRKYVNVFNEVRIKNEFLFRSYYL</sequence>
<dbReference type="Proteomes" id="UP001642540">
    <property type="component" value="Unassembled WGS sequence"/>
</dbReference>
<dbReference type="Gene3D" id="3.30.365.10">
    <property type="entry name" value="Aldehyde oxidase/xanthine dehydrogenase, molybdopterin binding domain"/>
    <property type="match status" value="2"/>
</dbReference>
<name>A0ABP1QS50_9HEXA</name>
<dbReference type="PANTHER" id="PTHR11908">
    <property type="entry name" value="XANTHINE DEHYDROGENASE"/>
    <property type="match status" value="1"/>
</dbReference>
<gene>
    <name evidence="3" type="ORF">ODALV1_LOCUS14509</name>
</gene>
<proteinExistence type="predicted"/>
<dbReference type="InterPro" id="IPR016208">
    <property type="entry name" value="Ald_Oxase/xanthine_DH-like"/>
</dbReference>
<organism evidence="3 4">
    <name type="scientific">Orchesella dallaii</name>
    <dbReference type="NCBI Taxonomy" id="48710"/>
    <lineage>
        <taxon>Eukaryota</taxon>
        <taxon>Metazoa</taxon>
        <taxon>Ecdysozoa</taxon>
        <taxon>Arthropoda</taxon>
        <taxon>Hexapoda</taxon>
        <taxon>Collembola</taxon>
        <taxon>Entomobryomorpha</taxon>
        <taxon>Entomobryoidea</taxon>
        <taxon>Orchesellidae</taxon>
        <taxon>Orchesellinae</taxon>
        <taxon>Orchesella</taxon>
    </lineage>
</organism>
<accession>A0ABP1QS50</accession>
<evidence type="ECO:0000313" key="3">
    <source>
        <dbReference type="EMBL" id="CAL8110873.1"/>
    </source>
</evidence>
<feature type="domain" description="Aldehyde oxidase/xanthine dehydrogenase first molybdopterin binding" evidence="2">
    <location>
        <begin position="8"/>
        <end position="234"/>
    </location>
</feature>
<dbReference type="InterPro" id="IPR037165">
    <property type="entry name" value="AldOxase/xan_DH_Mopterin-bd_sf"/>
</dbReference>
<dbReference type="EMBL" id="CAXLJM020000046">
    <property type="protein sequence ID" value="CAL8110873.1"/>
    <property type="molecule type" value="Genomic_DNA"/>
</dbReference>
<comment type="caution">
    <text evidence="3">The sequence shown here is derived from an EMBL/GenBank/DDBJ whole genome shotgun (WGS) entry which is preliminary data.</text>
</comment>
<dbReference type="Pfam" id="PF02738">
    <property type="entry name" value="MoCoBD_1"/>
    <property type="match status" value="1"/>
</dbReference>
<keyword evidence="1" id="KW-0500">Molybdenum</keyword>
<evidence type="ECO:0000259" key="2">
    <source>
        <dbReference type="Pfam" id="PF02738"/>
    </source>
</evidence>
<keyword evidence="4" id="KW-1185">Reference proteome</keyword>
<evidence type="ECO:0000256" key="1">
    <source>
        <dbReference type="ARBA" id="ARBA00022505"/>
    </source>
</evidence>
<protein>
    <recommendedName>
        <fullName evidence="2">Aldehyde oxidase/xanthine dehydrogenase first molybdopterin binding domain-containing protein</fullName>
    </recommendedName>
</protein>
<reference evidence="3 4" key="1">
    <citation type="submission" date="2024-08" db="EMBL/GenBank/DDBJ databases">
        <authorList>
            <person name="Cucini C."/>
            <person name="Frati F."/>
        </authorList>
    </citation>
    <scope>NUCLEOTIDE SEQUENCE [LARGE SCALE GENOMIC DNA]</scope>
</reference>
<dbReference type="PANTHER" id="PTHR11908:SF132">
    <property type="entry name" value="ALDEHYDE OXIDASE 1-RELATED"/>
    <property type="match status" value="1"/>
</dbReference>
<dbReference type="SUPFAM" id="SSF56003">
    <property type="entry name" value="Molybdenum cofactor-binding domain"/>
    <property type="match status" value="1"/>
</dbReference>